<dbReference type="InterPro" id="IPR004843">
    <property type="entry name" value="Calcineurin-like_PHP"/>
</dbReference>
<feature type="domain" description="5'-Nucleotidase C-terminal" evidence="4">
    <location>
        <begin position="282"/>
        <end position="420"/>
    </location>
</feature>
<dbReference type="AlphaFoldDB" id="A0AB39BPU0"/>
<dbReference type="InterPro" id="IPR008334">
    <property type="entry name" value="5'-Nucleotdase_C"/>
</dbReference>
<dbReference type="InterPro" id="IPR011240">
    <property type="entry name" value="Pesterase_YunD"/>
</dbReference>
<dbReference type="RefSeq" id="WP_368503376.1">
    <property type="nucleotide sequence ID" value="NZ_CP162551.1"/>
</dbReference>
<dbReference type="PANTHER" id="PTHR11575">
    <property type="entry name" value="5'-NUCLEOTIDASE-RELATED"/>
    <property type="match status" value="1"/>
</dbReference>
<feature type="domain" description="Calcineurin-like phosphoesterase" evidence="3">
    <location>
        <begin position="8"/>
        <end position="200"/>
    </location>
</feature>
<dbReference type="Pfam" id="PF02872">
    <property type="entry name" value="5_nucleotid_C"/>
    <property type="match status" value="1"/>
</dbReference>
<dbReference type="SUPFAM" id="SSF55816">
    <property type="entry name" value="5'-nucleotidase (syn. UDP-sugar hydrolase), C-terminal domain"/>
    <property type="match status" value="1"/>
</dbReference>
<dbReference type="GO" id="GO:0030288">
    <property type="term" value="C:outer membrane-bounded periplasmic space"/>
    <property type="evidence" value="ECO:0007669"/>
    <property type="project" value="TreeGrafter"/>
</dbReference>
<keyword evidence="1" id="KW-0732">Signal</keyword>
<dbReference type="GO" id="GO:0000166">
    <property type="term" value="F:nucleotide binding"/>
    <property type="evidence" value="ECO:0007669"/>
    <property type="project" value="UniProtKB-KW"/>
</dbReference>
<dbReference type="InterPro" id="IPR006179">
    <property type="entry name" value="5_nucleotidase/apyrase"/>
</dbReference>
<dbReference type="PRINTS" id="PR01607">
    <property type="entry name" value="APYRASEFAMLY"/>
</dbReference>
<evidence type="ECO:0000256" key="1">
    <source>
        <dbReference type="ARBA" id="ARBA00022729"/>
    </source>
</evidence>
<dbReference type="GO" id="GO:0009166">
    <property type="term" value="P:nucleotide catabolic process"/>
    <property type="evidence" value="ECO:0007669"/>
    <property type="project" value="InterPro"/>
</dbReference>
<keyword evidence="2" id="KW-0547">Nucleotide-binding</keyword>
<dbReference type="Gene3D" id="3.60.21.10">
    <property type="match status" value="1"/>
</dbReference>
<evidence type="ECO:0000256" key="2">
    <source>
        <dbReference type="RuleBase" id="RU362119"/>
    </source>
</evidence>
<reference evidence="5" key="1">
    <citation type="submission" date="2024-07" db="EMBL/GenBank/DDBJ databases">
        <title>Identification and characteristics of an arsenic-resistant bacterial isolate, which belongs to a novel species.</title>
        <authorList>
            <person name="Juszczyk A."/>
            <person name="Kowalczyk A."/>
            <person name="Was K."/>
            <person name="Kosowicz W."/>
            <person name="Budzyn A."/>
            <person name="Latowski D."/>
        </authorList>
    </citation>
    <scope>NUCLEOTIDE SEQUENCE</scope>
    <source>
        <strain evidence="5">As8PL</strain>
    </source>
</reference>
<gene>
    <name evidence="5" type="ORF">AB3N04_14180</name>
</gene>
<dbReference type="PANTHER" id="PTHR11575:SF23">
    <property type="entry name" value="5-NUCLEOTIDASE FAMILY PROTEIN"/>
    <property type="match status" value="1"/>
</dbReference>
<dbReference type="SUPFAM" id="SSF56300">
    <property type="entry name" value="Metallo-dependent phosphatases"/>
    <property type="match status" value="1"/>
</dbReference>
<sequence length="456" mass="51275">MSIERVTLFHTNDIHSGFETWAKLVAYIKKHRDPNSVYLELGDHADRSHLMTEATAGKGNTLLLNEANVDYATIGNNEGITFSHEELDTLYDQAKFSVLVANLFKRNGERPKWAKPYEIHHTDNGVKIAFIGATAPFSQFYKQLNWEITPPIDAIKEWVGEVRNKVDVVVVLSHLGLFRDEELAEKVEGIDVILGAHTHHVLEKGKRRYGTLIAQAGKHGAFLGKITIDVDMTTRSVVADKAELIDPRSLEVEDPLTVELLEELLIDAQKVLNEKVATLPTSLNVSWQDESEAPQLLCDALTEWCKESIGMMNAGVLLDTFEKGPVTKRDIHKSCPHPINPCVVELSGEALRKTIIRAFSSEMRTLALKGFGFRGKILGRMIFTGIEVELDQNEQVLDILIEGRPIDLTKIYTVATLDMYTFGHLYPAIADSKKKTYYMPELLRDVLSWKLGQIWA</sequence>
<dbReference type="GO" id="GO:0008253">
    <property type="term" value="F:5'-nucleotidase activity"/>
    <property type="evidence" value="ECO:0007669"/>
    <property type="project" value="TreeGrafter"/>
</dbReference>
<dbReference type="PIRSF" id="PIRSF036361">
    <property type="entry name" value="YunD"/>
    <property type="match status" value="1"/>
</dbReference>
<dbReference type="Gene3D" id="3.90.780.10">
    <property type="entry name" value="5'-Nucleotidase, C-terminal domain"/>
    <property type="match status" value="1"/>
</dbReference>
<keyword evidence="2 5" id="KW-0378">Hydrolase</keyword>
<organism evidence="5">
    <name type="scientific">Alkalihalophilus sp. As8PL</name>
    <dbReference type="NCBI Taxonomy" id="3237103"/>
    <lineage>
        <taxon>Bacteria</taxon>
        <taxon>Bacillati</taxon>
        <taxon>Bacillota</taxon>
        <taxon>Bacilli</taxon>
        <taxon>Bacillales</taxon>
        <taxon>Bacillaceae</taxon>
        <taxon>Alkalihalophilus</taxon>
    </lineage>
</organism>
<evidence type="ECO:0000259" key="4">
    <source>
        <dbReference type="Pfam" id="PF02872"/>
    </source>
</evidence>
<dbReference type="InterPro" id="IPR036907">
    <property type="entry name" value="5'-Nucleotdase_C_sf"/>
</dbReference>
<dbReference type="GO" id="GO:0008768">
    <property type="term" value="F:UDP-sugar diphosphatase activity"/>
    <property type="evidence" value="ECO:0007669"/>
    <property type="project" value="TreeGrafter"/>
</dbReference>
<evidence type="ECO:0000259" key="3">
    <source>
        <dbReference type="Pfam" id="PF00149"/>
    </source>
</evidence>
<dbReference type="InterPro" id="IPR029052">
    <property type="entry name" value="Metallo-depent_PP-like"/>
</dbReference>
<dbReference type="EMBL" id="CP162551">
    <property type="protein sequence ID" value="XDI35846.1"/>
    <property type="molecule type" value="Genomic_DNA"/>
</dbReference>
<name>A0AB39BPU0_9BACI</name>
<proteinExistence type="inferred from homology"/>
<protein>
    <submittedName>
        <fullName evidence="5">Bifunctional UDP-sugar hydrolase/5'-nucleotidase</fullName>
    </submittedName>
</protein>
<evidence type="ECO:0000313" key="5">
    <source>
        <dbReference type="EMBL" id="XDI35846.1"/>
    </source>
</evidence>
<accession>A0AB39BPU0</accession>
<dbReference type="Pfam" id="PF00149">
    <property type="entry name" value="Metallophos"/>
    <property type="match status" value="1"/>
</dbReference>
<comment type="similarity">
    <text evidence="2">Belongs to the 5'-nucleotidase family.</text>
</comment>
<dbReference type="CDD" id="cd00845">
    <property type="entry name" value="MPP_UshA_N_like"/>
    <property type="match status" value="1"/>
</dbReference>